<gene>
    <name evidence="1" type="ORF">OWV82_019451</name>
</gene>
<evidence type="ECO:0000313" key="1">
    <source>
        <dbReference type="EMBL" id="KAJ4709697.1"/>
    </source>
</evidence>
<proteinExistence type="predicted"/>
<protein>
    <submittedName>
        <fullName evidence="1">Zinc finger CCCH domain-containing protein 16</fullName>
    </submittedName>
</protein>
<name>A0ACC1XEZ2_MELAZ</name>
<dbReference type="Proteomes" id="UP001164539">
    <property type="component" value="Chromosome 10"/>
</dbReference>
<organism evidence="1 2">
    <name type="scientific">Melia azedarach</name>
    <name type="common">Chinaberry tree</name>
    <dbReference type="NCBI Taxonomy" id="155640"/>
    <lineage>
        <taxon>Eukaryota</taxon>
        <taxon>Viridiplantae</taxon>
        <taxon>Streptophyta</taxon>
        <taxon>Embryophyta</taxon>
        <taxon>Tracheophyta</taxon>
        <taxon>Spermatophyta</taxon>
        <taxon>Magnoliopsida</taxon>
        <taxon>eudicotyledons</taxon>
        <taxon>Gunneridae</taxon>
        <taxon>Pentapetalae</taxon>
        <taxon>rosids</taxon>
        <taxon>malvids</taxon>
        <taxon>Sapindales</taxon>
        <taxon>Meliaceae</taxon>
        <taxon>Melia</taxon>
    </lineage>
</organism>
<accession>A0ACC1XEZ2</accession>
<evidence type="ECO:0000313" key="2">
    <source>
        <dbReference type="Proteomes" id="UP001164539"/>
    </source>
</evidence>
<reference evidence="1 2" key="1">
    <citation type="journal article" date="2023" name="Science">
        <title>Complex scaffold remodeling in plant triterpene biosynthesis.</title>
        <authorList>
            <person name="De La Pena R."/>
            <person name="Hodgson H."/>
            <person name="Liu J.C."/>
            <person name="Stephenson M.J."/>
            <person name="Martin A.C."/>
            <person name="Owen C."/>
            <person name="Harkess A."/>
            <person name="Leebens-Mack J."/>
            <person name="Jimenez L.E."/>
            <person name="Osbourn A."/>
            <person name="Sattely E.S."/>
        </authorList>
    </citation>
    <scope>NUCLEOTIDE SEQUENCE [LARGE SCALE GENOMIC DNA]</scope>
    <source>
        <strain evidence="2">cv. JPN11</strain>
        <tissue evidence="1">Leaf</tissue>
    </source>
</reference>
<sequence length="396" mass="42901">MHYKKEPCRNFQRGSCQYGERCKFLHVTLQHPKPNNAFGFGTQAGSQQQQKPNPFGFGVQGNPQPKAANNFGNKQNQYKPFENKWSRISSIANSNTASSRQPDNQPQSANHKCTDPDHCKQIIAQDFEHERPLWKLTCYGHWRNAPCDIVGDISYEELRAAAYDEAKRGLSLQSIVERERNLLNSKLMEFDNVLRTPYTGPFNSALVSQNPFPPATPNAFSLTPQNSAPPAVSSFSQLGSSLNTGLGTRPFAPSNNALGQPNSSSNSSMTSGVFGINNLPSANAGPFDSQFPAQAISNPFTSNITSFNNSGVVGAGSNKFSAPASSNPTPFSFGNQPSIPSIGPVSSSTATEQATTNIQLVKSLQSETITGDTGVWLKDKWIPGEIPEEAPPEAFV</sequence>
<comment type="caution">
    <text evidence="1">The sequence shown here is derived from an EMBL/GenBank/DDBJ whole genome shotgun (WGS) entry which is preliminary data.</text>
</comment>
<dbReference type="EMBL" id="CM051403">
    <property type="protein sequence ID" value="KAJ4709697.1"/>
    <property type="molecule type" value="Genomic_DNA"/>
</dbReference>
<keyword evidence="2" id="KW-1185">Reference proteome</keyword>